<dbReference type="AlphaFoldDB" id="A0A1X0JXB9"/>
<protein>
    <submittedName>
        <fullName evidence="1">Uncharacterized protein</fullName>
    </submittedName>
</protein>
<organism evidence="1 2">
    <name type="scientific">Mycolicibacterium tusciae</name>
    <dbReference type="NCBI Taxonomy" id="75922"/>
    <lineage>
        <taxon>Bacteria</taxon>
        <taxon>Bacillati</taxon>
        <taxon>Actinomycetota</taxon>
        <taxon>Actinomycetes</taxon>
        <taxon>Mycobacteriales</taxon>
        <taxon>Mycobacteriaceae</taxon>
        <taxon>Mycolicibacterium</taxon>
    </lineage>
</organism>
<proteinExistence type="predicted"/>
<evidence type="ECO:0000313" key="2">
    <source>
        <dbReference type="Proteomes" id="UP000192411"/>
    </source>
</evidence>
<comment type="caution">
    <text evidence="1">The sequence shown here is derived from an EMBL/GenBank/DDBJ whole genome shotgun (WGS) entry which is preliminary data.</text>
</comment>
<reference evidence="1 2" key="1">
    <citation type="submission" date="2017-02" db="EMBL/GenBank/DDBJ databases">
        <title>The new phylogeny of genus Mycobacterium.</title>
        <authorList>
            <person name="Tortoli E."/>
            <person name="Trovato A."/>
            <person name="Cirillo D.M."/>
        </authorList>
    </citation>
    <scope>NUCLEOTIDE SEQUENCE [LARGE SCALE GENOMIC DNA]</scope>
    <source>
        <strain evidence="1 2">DSM 44338</strain>
    </source>
</reference>
<name>A0A1X0JXB9_9MYCO</name>
<accession>A0A1X0JXB9</accession>
<keyword evidence="2" id="KW-1185">Reference proteome</keyword>
<sequence>MGTPVAYLLQSWLNNRGACQCGWHGKRRWFRGAAVVDVIEHCQTTSHVPVGLPPVNAVRAIGA</sequence>
<dbReference type="STRING" id="75922.BST47_07410"/>
<dbReference type="Proteomes" id="UP000192411">
    <property type="component" value="Unassembled WGS sequence"/>
</dbReference>
<dbReference type="OrthoDB" id="4736460at2"/>
<evidence type="ECO:0000313" key="1">
    <source>
        <dbReference type="EMBL" id="ORB66896.1"/>
    </source>
</evidence>
<gene>
    <name evidence="1" type="ORF">BST47_07410</name>
</gene>
<dbReference type="EMBL" id="MVIM01000003">
    <property type="protein sequence ID" value="ORB66896.1"/>
    <property type="molecule type" value="Genomic_DNA"/>
</dbReference>